<evidence type="ECO:0000256" key="2">
    <source>
        <dbReference type="ARBA" id="ARBA00023125"/>
    </source>
</evidence>
<dbReference type="PANTHER" id="PTHR30146:SF153">
    <property type="entry name" value="LACTOSE OPERON REPRESSOR"/>
    <property type="match status" value="1"/>
</dbReference>
<reference evidence="5 6" key="1">
    <citation type="submission" date="2020-05" db="EMBL/GenBank/DDBJ databases">
        <title>MicrobeNet Type strains.</title>
        <authorList>
            <person name="Nicholson A.C."/>
        </authorList>
    </citation>
    <scope>NUCLEOTIDE SEQUENCE [LARGE SCALE GENOMIC DNA]</scope>
    <source>
        <strain evidence="5 6">JCM 14282</strain>
    </source>
</reference>
<dbReference type="Gene3D" id="3.40.50.2300">
    <property type="match status" value="2"/>
</dbReference>
<proteinExistence type="predicted"/>
<dbReference type="PANTHER" id="PTHR30146">
    <property type="entry name" value="LACI-RELATED TRANSCRIPTIONAL REPRESSOR"/>
    <property type="match status" value="1"/>
</dbReference>
<dbReference type="InterPro" id="IPR000843">
    <property type="entry name" value="HTH_LacI"/>
</dbReference>
<sequence>MKNADASEGRGDRPRRATLFDVAELAGVSQPTVSKVINGHPDISFETRERVQRALDEVGYTKRHVRPPTTTRSVEVMVDQLGTAYAMEVLRGVALAAETADVDVVVSRFHRAAPDSGWLAPGDWAKRLARAGRTGAIILTAQLGPGHIAGLTQEHLPVVVIDPLDLTNRNVPSVGSTNWAGGYSATEHLIALGHTRIGAMGGRRESIAAVARLHGFRAACASAGIAVDEDLVRFATFDYEAGIEVGEEWLARDDRPTAIFAASDTSAMGILEAARRQGLSVPRDLSVVGYDDTYLASWSTPPLTTVRQPLFDMGGVALRTVLDAAEGREPASRHIELATTLVVRGTTAAPGKEA</sequence>
<dbReference type="SUPFAM" id="SSF53822">
    <property type="entry name" value="Periplasmic binding protein-like I"/>
    <property type="match status" value="1"/>
</dbReference>
<evidence type="ECO:0000313" key="5">
    <source>
        <dbReference type="EMBL" id="NNH05037.1"/>
    </source>
</evidence>
<dbReference type="Pfam" id="PF13377">
    <property type="entry name" value="Peripla_BP_3"/>
    <property type="match status" value="1"/>
</dbReference>
<dbReference type="SMART" id="SM00354">
    <property type="entry name" value="HTH_LACI"/>
    <property type="match status" value="1"/>
</dbReference>
<dbReference type="GO" id="GO:0003700">
    <property type="term" value="F:DNA-binding transcription factor activity"/>
    <property type="evidence" value="ECO:0007669"/>
    <property type="project" value="TreeGrafter"/>
</dbReference>
<keyword evidence="2" id="KW-0238">DNA-binding</keyword>
<protein>
    <submittedName>
        <fullName evidence="5">Substrate-binding domain-containing protein</fullName>
    </submittedName>
</protein>
<comment type="caution">
    <text evidence="5">The sequence shown here is derived from an EMBL/GenBank/DDBJ whole genome shotgun (WGS) entry which is preliminary data.</text>
</comment>
<evidence type="ECO:0000256" key="3">
    <source>
        <dbReference type="ARBA" id="ARBA00023163"/>
    </source>
</evidence>
<feature type="domain" description="HTH lacI-type" evidence="4">
    <location>
        <begin position="17"/>
        <end position="71"/>
    </location>
</feature>
<accession>A0A7Y2Q242</accession>
<dbReference type="PRINTS" id="PR00036">
    <property type="entry name" value="HTHLACI"/>
</dbReference>
<dbReference type="PROSITE" id="PS00356">
    <property type="entry name" value="HTH_LACI_1"/>
    <property type="match status" value="1"/>
</dbReference>
<dbReference type="Gene3D" id="1.10.260.40">
    <property type="entry name" value="lambda repressor-like DNA-binding domains"/>
    <property type="match status" value="1"/>
</dbReference>
<dbReference type="AlphaFoldDB" id="A0A7Y2Q242"/>
<dbReference type="GO" id="GO:0000976">
    <property type="term" value="F:transcription cis-regulatory region binding"/>
    <property type="evidence" value="ECO:0007669"/>
    <property type="project" value="TreeGrafter"/>
</dbReference>
<gene>
    <name evidence="5" type="ORF">HLA99_14390</name>
</gene>
<dbReference type="Proteomes" id="UP000543598">
    <property type="component" value="Unassembled WGS sequence"/>
</dbReference>
<dbReference type="EMBL" id="JABEMB010000030">
    <property type="protein sequence ID" value="NNH05037.1"/>
    <property type="molecule type" value="Genomic_DNA"/>
</dbReference>
<dbReference type="PROSITE" id="PS50932">
    <property type="entry name" value="HTH_LACI_2"/>
    <property type="match status" value="1"/>
</dbReference>
<organism evidence="5 6">
    <name type="scientific">Microbacterium ulmi</name>
    <dbReference type="NCBI Taxonomy" id="179095"/>
    <lineage>
        <taxon>Bacteria</taxon>
        <taxon>Bacillati</taxon>
        <taxon>Actinomycetota</taxon>
        <taxon>Actinomycetes</taxon>
        <taxon>Micrococcales</taxon>
        <taxon>Microbacteriaceae</taxon>
        <taxon>Microbacterium</taxon>
    </lineage>
</organism>
<dbReference type="CDD" id="cd01392">
    <property type="entry name" value="HTH_LacI"/>
    <property type="match status" value="1"/>
</dbReference>
<evidence type="ECO:0000259" key="4">
    <source>
        <dbReference type="PROSITE" id="PS50932"/>
    </source>
</evidence>
<name>A0A7Y2Q242_9MICO</name>
<keyword evidence="6" id="KW-1185">Reference proteome</keyword>
<keyword evidence="1" id="KW-0805">Transcription regulation</keyword>
<keyword evidence="3" id="KW-0804">Transcription</keyword>
<dbReference type="InterPro" id="IPR028082">
    <property type="entry name" value="Peripla_BP_I"/>
</dbReference>
<dbReference type="SUPFAM" id="SSF47413">
    <property type="entry name" value="lambda repressor-like DNA-binding domains"/>
    <property type="match status" value="1"/>
</dbReference>
<evidence type="ECO:0000256" key="1">
    <source>
        <dbReference type="ARBA" id="ARBA00023015"/>
    </source>
</evidence>
<dbReference type="Pfam" id="PF00356">
    <property type="entry name" value="LacI"/>
    <property type="match status" value="1"/>
</dbReference>
<dbReference type="InterPro" id="IPR046335">
    <property type="entry name" value="LacI/GalR-like_sensor"/>
</dbReference>
<dbReference type="InterPro" id="IPR010982">
    <property type="entry name" value="Lambda_DNA-bd_dom_sf"/>
</dbReference>
<dbReference type="RefSeq" id="WP_167035063.1">
    <property type="nucleotide sequence ID" value="NZ_BAAANA010000002.1"/>
</dbReference>
<evidence type="ECO:0000313" key="6">
    <source>
        <dbReference type="Proteomes" id="UP000543598"/>
    </source>
</evidence>